<keyword evidence="4" id="KW-1185">Reference proteome</keyword>
<feature type="region of interest" description="Disordered" evidence="1">
    <location>
        <begin position="95"/>
        <end position="146"/>
    </location>
</feature>
<dbReference type="GO" id="GO:0004843">
    <property type="term" value="F:cysteine-type deubiquitinase activity"/>
    <property type="evidence" value="ECO:0007669"/>
    <property type="project" value="TreeGrafter"/>
</dbReference>
<feature type="region of interest" description="Disordered" evidence="1">
    <location>
        <begin position="52"/>
        <end position="76"/>
    </location>
</feature>
<reference evidence="3 4" key="1">
    <citation type="journal article" date="2004" name="Nature">
        <title>Genome evolution in yeasts.</title>
        <authorList>
            <consortium name="Genolevures"/>
            <person name="Dujon B."/>
            <person name="Sherman D."/>
            <person name="Fischer G."/>
            <person name="Durrens P."/>
            <person name="Casaregola S."/>
            <person name="Lafontaine I."/>
            <person name="de Montigny J."/>
            <person name="Marck C."/>
            <person name="Neuveglise C."/>
            <person name="Talla E."/>
            <person name="Goffard N."/>
            <person name="Frangeul L."/>
            <person name="Aigle M."/>
            <person name="Anthouard V."/>
            <person name="Babour A."/>
            <person name="Barbe V."/>
            <person name="Barnay S."/>
            <person name="Blanchin S."/>
            <person name="Beckerich J.M."/>
            <person name="Beyne E."/>
            <person name="Bleykasten C."/>
            <person name="Boisrame A."/>
            <person name="Boyer J."/>
            <person name="Cattolico L."/>
            <person name="Confanioleri F."/>
            <person name="de Daruvar A."/>
            <person name="Despons L."/>
            <person name="Fabre E."/>
            <person name="Fairhead C."/>
            <person name="Ferry-Dumazet H."/>
            <person name="Groppi A."/>
            <person name="Hantraye F."/>
            <person name="Hennequin C."/>
            <person name="Jauniaux N."/>
            <person name="Joyet P."/>
            <person name="Kachouri R."/>
            <person name="Kerrest A."/>
            <person name="Koszul R."/>
            <person name="Lemaire M."/>
            <person name="Lesur I."/>
            <person name="Ma L."/>
            <person name="Muller H."/>
            <person name="Nicaud J.M."/>
            <person name="Nikolski M."/>
            <person name="Oztas S."/>
            <person name="Ozier-Kalogeropoulos O."/>
            <person name="Pellenz S."/>
            <person name="Potier S."/>
            <person name="Richard G.F."/>
            <person name="Straub M.L."/>
            <person name="Suleau A."/>
            <person name="Swennene D."/>
            <person name="Tekaia F."/>
            <person name="Wesolowski-Louvel M."/>
            <person name="Westhof E."/>
            <person name="Wirth B."/>
            <person name="Zeniou-Meyer M."/>
            <person name="Zivanovic I."/>
            <person name="Bolotin-Fukuhara M."/>
            <person name="Thierry A."/>
            <person name="Bouchier C."/>
            <person name="Caudron B."/>
            <person name="Scarpelli C."/>
            <person name="Gaillardin C."/>
            <person name="Weissenbach J."/>
            <person name="Wincker P."/>
            <person name="Souciet J.L."/>
        </authorList>
    </citation>
    <scope>NUCLEOTIDE SEQUENCE [LARGE SCALE GENOMIC DNA]</scope>
    <source>
        <strain evidence="4">ATCC 36239 / CBS 767 / BCRC 21394 / JCM 1990 / NBRC 0083 / IGC 2968</strain>
    </source>
</reference>
<dbReference type="SUPFAM" id="SSF54001">
    <property type="entry name" value="Cysteine proteinases"/>
    <property type="match status" value="1"/>
</dbReference>
<dbReference type="RefSeq" id="XP_459829.2">
    <property type="nucleotide sequence ID" value="XM_459829.2"/>
</dbReference>
<evidence type="ECO:0000259" key="2">
    <source>
        <dbReference type="PROSITE" id="PS50802"/>
    </source>
</evidence>
<evidence type="ECO:0000313" key="3">
    <source>
        <dbReference type="EMBL" id="CAG88068.2"/>
    </source>
</evidence>
<feature type="domain" description="OTU" evidence="2">
    <location>
        <begin position="166"/>
        <end position="301"/>
    </location>
</feature>
<dbReference type="FunCoup" id="Q6BPP1">
    <property type="interactions" value="713"/>
</dbReference>
<sequence>MSELEATATESRDEMIQRHKAEQKNLVATITGMKKQATKKTRKAVMSKCNELQESLNQKHKTELNELDGSATDGAEDEIRPEDLLAQMESTTIHDANNAEEKKPPAQPSTKDALQTKRNRQKERLAKRNAKIEQMRDEARKESENDVDYRKIEQESMQHIIERGNLTVYEIKPDGHCLFASIQDQLTRRHSNEVSIQQLRETAARYIETHPDDFIPFLFDEATNSLRDLTDYTKELTTTAMWGSDMEIMALANEFDCPITVLMAGGAPITINPEGANTELKLGFYKHSFGLGEHYNSLRDI</sequence>
<dbReference type="VEuPathDB" id="FungiDB:DEHA2E11990g"/>
<feature type="compositionally biased region" description="Basic and acidic residues" evidence="1">
    <location>
        <begin position="122"/>
        <end position="146"/>
    </location>
</feature>
<accession>Q6BPP1</accession>
<dbReference type="STRING" id="284592.Q6BPP1"/>
<dbReference type="OMA" id="YELGAHY"/>
<dbReference type="HOGENOM" id="CLU_034963_2_0_1"/>
<dbReference type="InParanoid" id="Q6BPP1"/>
<dbReference type="PROSITE" id="PS50802">
    <property type="entry name" value="OTU"/>
    <property type="match status" value="1"/>
</dbReference>
<dbReference type="Gene3D" id="3.90.70.80">
    <property type="match status" value="1"/>
</dbReference>
<dbReference type="InterPro" id="IPR049771">
    <property type="entry name" value="OTU2-like_OTU"/>
</dbReference>
<gene>
    <name evidence="3" type="ordered locus">DEHA2E11990g</name>
</gene>
<dbReference type="Pfam" id="PF02338">
    <property type="entry name" value="OTU"/>
    <property type="match status" value="1"/>
</dbReference>
<dbReference type="PANTHER" id="PTHR12419:SF10">
    <property type="entry name" value="DEUBIQUITINASE OTUD6B"/>
    <property type="match status" value="1"/>
</dbReference>
<dbReference type="PANTHER" id="PTHR12419">
    <property type="entry name" value="OTU DOMAIN CONTAINING PROTEIN"/>
    <property type="match status" value="1"/>
</dbReference>
<dbReference type="CDD" id="cd22762">
    <property type="entry name" value="OTU_fungi_OTU2-like"/>
    <property type="match status" value="1"/>
</dbReference>
<dbReference type="AlphaFoldDB" id="Q6BPP1"/>
<protein>
    <submittedName>
        <fullName evidence="3">DEHA2E11990p</fullName>
    </submittedName>
</protein>
<dbReference type="MEROPS" id="C85.008"/>
<evidence type="ECO:0000256" key="1">
    <source>
        <dbReference type="SAM" id="MobiDB-lite"/>
    </source>
</evidence>
<dbReference type="GO" id="GO:0016579">
    <property type="term" value="P:protein deubiquitination"/>
    <property type="evidence" value="ECO:0007669"/>
    <property type="project" value="TreeGrafter"/>
</dbReference>
<dbReference type="InterPro" id="IPR003323">
    <property type="entry name" value="OTU_dom"/>
</dbReference>
<dbReference type="OrthoDB" id="415023at2759"/>
<dbReference type="Proteomes" id="UP000000599">
    <property type="component" value="Chromosome E"/>
</dbReference>
<name>Q6BPP1_DEBHA</name>
<proteinExistence type="predicted"/>
<organism evidence="3 4">
    <name type="scientific">Debaryomyces hansenii (strain ATCC 36239 / CBS 767 / BCRC 21394 / JCM 1990 / NBRC 0083 / IGC 2968)</name>
    <name type="common">Yeast</name>
    <name type="synonym">Torulaspora hansenii</name>
    <dbReference type="NCBI Taxonomy" id="284592"/>
    <lineage>
        <taxon>Eukaryota</taxon>
        <taxon>Fungi</taxon>
        <taxon>Dikarya</taxon>
        <taxon>Ascomycota</taxon>
        <taxon>Saccharomycotina</taxon>
        <taxon>Pichiomycetes</taxon>
        <taxon>Debaryomycetaceae</taxon>
        <taxon>Debaryomyces</taxon>
    </lineage>
</organism>
<dbReference type="GeneID" id="2902138"/>
<evidence type="ECO:0000313" key="4">
    <source>
        <dbReference type="Proteomes" id="UP000000599"/>
    </source>
</evidence>
<dbReference type="KEGG" id="dha:DEHA2E11990g"/>
<dbReference type="InterPro" id="IPR050704">
    <property type="entry name" value="Peptidase_C85-like"/>
</dbReference>
<dbReference type="InterPro" id="IPR038765">
    <property type="entry name" value="Papain-like_cys_pep_sf"/>
</dbReference>
<dbReference type="eggNOG" id="KOG2606">
    <property type="taxonomic scope" value="Eukaryota"/>
</dbReference>
<dbReference type="EMBL" id="CR382137">
    <property type="protein sequence ID" value="CAG88068.2"/>
    <property type="molecule type" value="Genomic_DNA"/>
</dbReference>